<keyword evidence="4" id="KW-1185">Reference proteome</keyword>
<dbReference type="Pfam" id="PF20432">
    <property type="entry name" value="Xre-like-HTH"/>
    <property type="match status" value="1"/>
</dbReference>
<dbReference type="Proteomes" id="UP000048908">
    <property type="component" value="Unassembled WGS sequence"/>
</dbReference>
<dbReference type="EMBL" id="CXPG01000026">
    <property type="protein sequence ID" value="CTQ34798.1"/>
    <property type="molecule type" value="Genomic_DNA"/>
</dbReference>
<gene>
    <name evidence="3" type="ORF">JAN5088_03594</name>
</gene>
<proteinExistence type="predicted"/>
<dbReference type="AlphaFoldDB" id="A0A0M6XVJ3"/>
<evidence type="ECO:0000259" key="2">
    <source>
        <dbReference type="Pfam" id="PF20432"/>
    </source>
</evidence>
<evidence type="ECO:0000313" key="4">
    <source>
        <dbReference type="Proteomes" id="UP000048908"/>
    </source>
</evidence>
<organism evidence="3 4">
    <name type="scientific">Jannaschia rubra</name>
    <dbReference type="NCBI Taxonomy" id="282197"/>
    <lineage>
        <taxon>Bacteria</taxon>
        <taxon>Pseudomonadati</taxon>
        <taxon>Pseudomonadota</taxon>
        <taxon>Alphaproteobacteria</taxon>
        <taxon>Rhodobacterales</taxon>
        <taxon>Roseobacteraceae</taxon>
        <taxon>Jannaschia</taxon>
    </lineage>
</organism>
<name>A0A0M6XVJ3_9RHOB</name>
<feature type="domain" description="Antitoxin Xre/MbcA/ParS-like toxin-binding" evidence="1">
    <location>
        <begin position="84"/>
        <end position="136"/>
    </location>
</feature>
<dbReference type="OrthoDB" id="117888at2"/>
<reference evidence="3 4" key="1">
    <citation type="submission" date="2015-07" db="EMBL/GenBank/DDBJ databases">
        <authorList>
            <person name="Noorani M."/>
        </authorList>
    </citation>
    <scope>NUCLEOTIDE SEQUENCE [LARGE SCALE GENOMIC DNA]</scope>
    <source>
        <strain evidence="3 4">CECT 5088</strain>
    </source>
</reference>
<dbReference type="STRING" id="282197.SAMN04488517_11715"/>
<evidence type="ECO:0000313" key="3">
    <source>
        <dbReference type="EMBL" id="CTQ34798.1"/>
    </source>
</evidence>
<dbReference type="InterPro" id="IPR024467">
    <property type="entry name" value="Xre/MbcA/ParS-like_toxin-bd"/>
</dbReference>
<dbReference type="RefSeq" id="WP_055684163.1">
    <property type="nucleotide sequence ID" value="NZ_CXPG01000026.1"/>
</dbReference>
<accession>A0A0M6XVJ3</accession>
<dbReference type="Pfam" id="PF09722">
    <property type="entry name" value="Xre_MbcA_ParS_C"/>
    <property type="match status" value="1"/>
</dbReference>
<feature type="domain" description="Antitoxin Xre-like helix-turn-helix" evidence="2">
    <location>
        <begin position="21"/>
        <end position="79"/>
    </location>
</feature>
<protein>
    <submittedName>
        <fullName evidence="3">Putative toxin-antitoxin system antitoxin component</fullName>
    </submittedName>
</protein>
<sequence>MLQPIPMTPAAPARPDLTPGESAAAARAVVNLFRLWGLDDAEARACLGGLPARTWARWKTGATGRIDRDLATRLSLFLGIHKALRGLFGTDSERVYGWMRRPNAAFGGRSALAMVTEGQMLDLYRLRHYLDAERAG</sequence>
<dbReference type="GO" id="GO:0003677">
    <property type="term" value="F:DNA binding"/>
    <property type="evidence" value="ECO:0007669"/>
    <property type="project" value="InterPro"/>
</dbReference>
<dbReference type="InterPro" id="IPR046847">
    <property type="entry name" value="Xre-like_HTH"/>
</dbReference>
<evidence type="ECO:0000259" key="1">
    <source>
        <dbReference type="Pfam" id="PF09722"/>
    </source>
</evidence>